<proteinExistence type="predicted"/>
<accession>A0A975IBC0</accession>
<evidence type="ECO:0000256" key="1">
    <source>
        <dbReference type="SAM" id="Phobius"/>
    </source>
</evidence>
<protein>
    <submittedName>
        <fullName evidence="3">Tripartite tricarboxylate transporter TctB family protein</fullName>
    </submittedName>
</protein>
<feature type="domain" description="DUF1468" evidence="2">
    <location>
        <begin position="11"/>
        <end position="159"/>
    </location>
</feature>
<organism evidence="3 4">
    <name type="scientific">Treponema parvum</name>
    <dbReference type="NCBI Taxonomy" id="138851"/>
    <lineage>
        <taxon>Bacteria</taxon>
        <taxon>Pseudomonadati</taxon>
        <taxon>Spirochaetota</taxon>
        <taxon>Spirochaetia</taxon>
        <taxon>Spirochaetales</taxon>
        <taxon>Treponemataceae</taxon>
        <taxon>Treponema</taxon>
    </lineage>
</organism>
<evidence type="ECO:0000259" key="2">
    <source>
        <dbReference type="Pfam" id="PF07331"/>
    </source>
</evidence>
<feature type="transmembrane region" description="Helical" evidence="1">
    <location>
        <begin position="7"/>
        <end position="24"/>
    </location>
</feature>
<feature type="transmembrane region" description="Helical" evidence="1">
    <location>
        <begin position="44"/>
        <end position="66"/>
    </location>
</feature>
<reference evidence="3" key="1">
    <citation type="submission" date="2020-05" db="EMBL/GenBank/DDBJ databases">
        <authorList>
            <person name="Zeng H."/>
            <person name="Chan Y.K."/>
            <person name="Watt R.M."/>
        </authorList>
    </citation>
    <scope>NUCLEOTIDE SEQUENCE</scope>
    <source>
        <strain evidence="3">ATCC 700773</strain>
    </source>
</reference>
<keyword evidence="1" id="KW-1133">Transmembrane helix</keyword>
<gene>
    <name evidence="3" type="ORF">HRI96_00900</name>
</gene>
<dbReference type="InterPro" id="IPR009936">
    <property type="entry name" value="DUF1468"/>
</dbReference>
<name>A0A975IBC0_9SPIR</name>
<feature type="transmembrane region" description="Helical" evidence="1">
    <location>
        <begin position="131"/>
        <end position="150"/>
    </location>
</feature>
<reference evidence="3" key="2">
    <citation type="journal article" date="2021" name="Microbiol. Resour. Announc.">
        <title>Complete Genome Sequences of Three Human Oral Treponema parvum Isolates.</title>
        <authorList>
            <person name="Zeng H."/>
            <person name="Watt R.M."/>
        </authorList>
    </citation>
    <scope>NUCLEOTIDE SEQUENCE</scope>
    <source>
        <strain evidence="3">ATCC 700773</strain>
    </source>
</reference>
<dbReference type="Pfam" id="PF07331">
    <property type="entry name" value="TctB"/>
    <property type="match status" value="1"/>
</dbReference>
<dbReference type="EMBL" id="CP054257">
    <property type="protein sequence ID" value="QTQ10876.1"/>
    <property type="molecule type" value="Genomic_DNA"/>
</dbReference>
<evidence type="ECO:0000313" key="3">
    <source>
        <dbReference type="EMBL" id="QTQ10876.1"/>
    </source>
</evidence>
<dbReference type="AlphaFoldDB" id="A0A975IBC0"/>
<sequence length="165" mass="18181">MTNKTKNGLGVGLFFFILAVFYFIGSVSIESYNPFGKTGLSSRAVPQTFAILMAVLSLTIIVDSILKAKKEKGSSAEKAKVNRKTTGKLLLAIFLLLVYIFLFNRLGFIISTILYLFAMIYLLLPNKTSRNIVLTALFSIAVSFLIYTIFNKALGLILPAGIFGY</sequence>
<feature type="transmembrane region" description="Helical" evidence="1">
    <location>
        <begin position="86"/>
        <end position="102"/>
    </location>
</feature>
<dbReference type="Proteomes" id="UP000671995">
    <property type="component" value="Chromosome"/>
</dbReference>
<keyword evidence="1" id="KW-0472">Membrane</keyword>
<keyword evidence="1" id="KW-0812">Transmembrane</keyword>
<evidence type="ECO:0000313" key="4">
    <source>
        <dbReference type="Proteomes" id="UP000671995"/>
    </source>
</evidence>
<feature type="transmembrane region" description="Helical" evidence="1">
    <location>
        <begin position="108"/>
        <end position="124"/>
    </location>
</feature>
<dbReference type="RefSeq" id="WP_210117671.1">
    <property type="nucleotide sequence ID" value="NZ_CP054257.1"/>
</dbReference>